<sequence>MPSPGRPSRRAAPPVQQPTCRLQLAKFLQHLSGDGGRPLRLPSRLGLLDRPARRFPRVPPFSRRVPTARQGWLVLGHGFLGRLRLSDRNVARVVKACVGAAGYDPTAFAGHSLRSGFITTAAREGVAERHIQNQSRHKSLPVLRGYIRRGSLFVDNAAARVGL</sequence>
<proteinExistence type="predicted"/>
<name>A0A502EGU3_9PROT</name>
<gene>
    <name evidence="2" type="ORF">EAH89_30115</name>
</gene>
<dbReference type="EMBL" id="RCZP01000093">
    <property type="protein sequence ID" value="TPG36414.1"/>
    <property type="molecule type" value="Genomic_DNA"/>
</dbReference>
<dbReference type="Gene3D" id="1.10.443.10">
    <property type="entry name" value="Intergrase catalytic core"/>
    <property type="match status" value="1"/>
</dbReference>
<dbReference type="Proteomes" id="UP000317078">
    <property type="component" value="Unassembled WGS sequence"/>
</dbReference>
<dbReference type="InterPro" id="IPR013762">
    <property type="entry name" value="Integrase-like_cat_sf"/>
</dbReference>
<dbReference type="OrthoDB" id="5513193at2"/>
<dbReference type="AlphaFoldDB" id="A0A502EGU3"/>
<dbReference type="SUPFAM" id="SSF56349">
    <property type="entry name" value="DNA breaking-rejoining enzymes"/>
    <property type="match status" value="1"/>
</dbReference>
<organism evidence="2 3">
    <name type="scientific">Muricoccus nepalensis</name>
    <dbReference type="NCBI Taxonomy" id="1854500"/>
    <lineage>
        <taxon>Bacteria</taxon>
        <taxon>Pseudomonadati</taxon>
        <taxon>Pseudomonadota</taxon>
        <taxon>Alphaproteobacteria</taxon>
        <taxon>Acetobacterales</taxon>
        <taxon>Roseomonadaceae</taxon>
        <taxon>Muricoccus</taxon>
    </lineage>
</organism>
<evidence type="ECO:0000313" key="2">
    <source>
        <dbReference type="EMBL" id="TPG36414.1"/>
    </source>
</evidence>
<dbReference type="GO" id="GO:0006310">
    <property type="term" value="P:DNA recombination"/>
    <property type="evidence" value="ECO:0007669"/>
    <property type="project" value="UniProtKB-KW"/>
</dbReference>
<keyword evidence="1" id="KW-0233">DNA recombination</keyword>
<dbReference type="GO" id="GO:0003677">
    <property type="term" value="F:DNA binding"/>
    <property type="evidence" value="ECO:0007669"/>
    <property type="project" value="InterPro"/>
</dbReference>
<evidence type="ECO:0000256" key="1">
    <source>
        <dbReference type="ARBA" id="ARBA00023172"/>
    </source>
</evidence>
<evidence type="ECO:0000313" key="3">
    <source>
        <dbReference type="Proteomes" id="UP000317078"/>
    </source>
</evidence>
<dbReference type="GO" id="GO:0015074">
    <property type="term" value="P:DNA integration"/>
    <property type="evidence" value="ECO:0007669"/>
    <property type="project" value="InterPro"/>
</dbReference>
<protein>
    <recommendedName>
        <fullName evidence="4">Tyr recombinase domain-containing protein</fullName>
    </recommendedName>
</protein>
<evidence type="ECO:0008006" key="4">
    <source>
        <dbReference type="Google" id="ProtNLM"/>
    </source>
</evidence>
<keyword evidence="3" id="KW-1185">Reference proteome</keyword>
<comment type="caution">
    <text evidence="2">The sequence shown here is derived from an EMBL/GenBank/DDBJ whole genome shotgun (WGS) entry which is preliminary data.</text>
</comment>
<reference evidence="2 3" key="1">
    <citation type="journal article" date="2019" name="Environ. Microbiol.">
        <title>Species interactions and distinct microbial communities in high Arctic permafrost affected cryosols are associated with the CH4 and CO2 gas fluxes.</title>
        <authorList>
            <person name="Altshuler I."/>
            <person name="Hamel J."/>
            <person name="Turney S."/>
            <person name="Magnuson E."/>
            <person name="Levesque R."/>
            <person name="Greer C."/>
            <person name="Whyte L.G."/>
        </authorList>
    </citation>
    <scope>NUCLEOTIDE SEQUENCE [LARGE SCALE GENOMIC DNA]</scope>
    <source>
        <strain evidence="2 3">S9.3B</strain>
    </source>
</reference>
<dbReference type="InterPro" id="IPR011010">
    <property type="entry name" value="DNA_brk_join_enz"/>
</dbReference>
<accession>A0A502EGU3</accession>